<proteinExistence type="inferred from homology"/>
<keyword evidence="5" id="KW-1015">Disulfide bond</keyword>
<dbReference type="EMBL" id="UINC01000817">
    <property type="protein sequence ID" value="SUZ61632.1"/>
    <property type="molecule type" value="Genomic_DNA"/>
</dbReference>
<keyword evidence="6" id="KW-0676">Redox-active center</keyword>
<keyword evidence="4" id="KW-0574">Periplasm</keyword>
<dbReference type="PANTHER" id="PTHR35272:SF3">
    <property type="entry name" value="THIOL:DISULFIDE INTERCHANGE PROTEIN DSBC"/>
    <property type="match status" value="1"/>
</dbReference>
<dbReference type="Gene3D" id="3.40.30.10">
    <property type="entry name" value="Glutaredoxin"/>
    <property type="match status" value="1"/>
</dbReference>
<evidence type="ECO:0008006" key="10">
    <source>
        <dbReference type="Google" id="ProtNLM"/>
    </source>
</evidence>
<dbReference type="SUPFAM" id="SSF54423">
    <property type="entry name" value="DsbC/DsbG N-terminal domain-like"/>
    <property type="match status" value="1"/>
</dbReference>
<keyword evidence="3" id="KW-0732">Signal</keyword>
<gene>
    <name evidence="9" type="ORF">METZ01_LOCUS14486</name>
</gene>
<dbReference type="InterPro" id="IPR033954">
    <property type="entry name" value="DiS-bond_Isoase_DsbC/G"/>
</dbReference>
<evidence type="ECO:0000256" key="2">
    <source>
        <dbReference type="ARBA" id="ARBA00009813"/>
    </source>
</evidence>
<feature type="domain" description="Thioredoxin-like fold" evidence="8">
    <location>
        <begin position="129"/>
        <end position="246"/>
    </location>
</feature>
<evidence type="ECO:0000256" key="1">
    <source>
        <dbReference type="ARBA" id="ARBA00004418"/>
    </source>
</evidence>
<dbReference type="SUPFAM" id="SSF52833">
    <property type="entry name" value="Thioredoxin-like"/>
    <property type="match status" value="1"/>
</dbReference>
<dbReference type="Pfam" id="PF10411">
    <property type="entry name" value="DsbC_N"/>
    <property type="match status" value="1"/>
</dbReference>
<dbReference type="PANTHER" id="PTHR35272">
    <property type="entry name" value="THIOL:DISULFIDE INTERCHANGE PROTEIN DSBC-RELATED"/>
    <property type="match status" value="1"/>
</dbReference>
<evidence type="ECO:0000256" key="6">
    <source>
        <dbReference type="ARBA" id="ARBA00023284"/>
    </source>
</evidence>
<feature type="domain" description="Disulphide bond isomerase DsbC/G N-terminal" evidence="7">
    <location>
        <begin position="35"/>
        <end position="95"/>
    </location>
</feature>
<dbReference type="GO" id="GO:0042597">
    <property type="term" value="C:periplasmic space"/>
    <property type="evidence" value="ECO:0007669"/>
    <property type="project" value="UniProtKB-SubCell"/>
</dbReference>
<dbReference type="InterPro" id="IPR051470">
    <property type="entry name" value="Thiol:disulfide_interchange"/>
</dbReference>
<dbReference type="InterPro" id="IPR036249">
    <property type="entry name" value="Thioredoxin-like_sf"/>
</dbReference>
<protein>
    <recommendedName>
        <fullName evidence="10">Thiol:disulfide interchange protein</fullName>
    </recommendedName>
</protein>
<dbReference type="InterPro" id="IPR012336">
    <property type="entry name" value="Thioredoxin-like_fold"/>
</dbReference>
<dbReference type="InterPro" id="IPR018950">
    <property type="entry name" value="DiS-bond_isomerase_DsbC/G_N"/>
</dbReference>
<name>A0A381P3W7_9ZZZZ</name>
<dbReference type="Gene3D" id="3.10.450.70">
    <property type="entry name" value="Disulphide bond isomerase, DsbC/G, N-terminal"/>
    <property type="match status" value="1"/>
</dbReference>
<evidence type="ECO:0000313" key="9">
    <source>
        <dbReference type="EMBL" id="SUZ61632.1"/>
    </source>
</evidence>
<dbReference type="CDD" id="cd03020">
    <property type="entry name" value="DsbA_DsbC_DsbG"/>
    <property type="match status" value="1"/>
</dbReference>
<comment type="subcellular location">
    <subcellularLocation>
        <location evidence="1">Periplasm</location>
    </subcellularLocation>
</comment>
<evidence type="ECO:0000256" key="3">
    <source>
        <dbReference type="ARBA" id="ARBA00022729"/>
    </source>
</evidence>
<accession>A0A381P3W7</accession>
<comment type="similarity">
    <text evidence="2">Belongs to the thioredoxin family. DsbC subfamily.</text>
</comment>
<evidence type="ECO:0000256" key="4">
    <source>
        <dbReference type="ARBA" id="ARBA00022764"/>
    </source>
</evidence>
<sequence length="248" mass="27274">MVMIGRALIFFGVISGVLLDADVVDQEELNGVRERVKALLPELRPGLAIEQINKTPVNDLYEILLNGGRTLYISANGNYFLVGDMYEISREGIINLPELARQESRKELIAKVDAASVISFKPADGVLATVSVFTDVDCTYCQKLHREMPQYHRKGIEIRYLAYPRAGIGSESYSKIVSAWCSDDPQRAITALKRGDNIPQRICPNPVAAQYELGGRMGVTGTPSIVLSDGRMLPGYLSAEKLAEELGI</sequence>
<dbReference type="Pfam" id="PF13098">
    <property type="entry name" value="Thioredoxin_2"/>
    <property type="match status" value="1"/>
</dbReference>
<dbReference type="InterPro" id="IPR009094">
    <property type="entry name" value="DiS-bond_isomerase_DsbC/G_N_sf"/>
</dbReference>
<evidence type="ECO:0000259" key="8">
    <source>
        <dbReference type="Pfam" id="PF13098"/>
    </source>
</evidence>
<evidence type="ECO:0000259" key="7">
    <source>
        <dbReference type="Pfam" id="PF10411"/>
    </source>
</evidence>
<reference evidence="9" key="1">
    <citation type="submission" date="2018-05" db="EMBL/GenBank/DDBJ databases">
        <authorList>
            <person name="Lanie J.A."/>
            <person name="Ng W.-L."/>
            <person name="Kazmierczak K.M."/>
            <person name="Andrzejewski T.M."/>
            <person name="Davidsen T.M."/>
            <person name="Wayne K.J."/>
            <person name="Tettelin H."/>
            <person name="Glass J.I."/>
            <person name="Rusch D."/>
            <person name="Podicherti R."/>
            <person name="Tsui H.-C.T."/>
            <person name="Winkler M.E."/>
        </authorList>
    </citation>
    <scope>NUCLEOTIDE SEQUENCE</scope>
</reference>
<organism evidence="9">
    <name type="scientific">marine metagenome</name>
    <dbReference type="NCBI Taxonomy" id="408172"/>
    <lineage>
        <taxon>unclassified sequences</taxon>
        <taxon>metagenomes</taxon>
        <taxon>ecological metagenomes</taxon>
    </lineage>
</organism>
<dbReference type="AlphaFoldDB" id="A0A381P3W7"/>
<evidence type="ECO:0000256" key="5">
    <source>
        <dbReference type="ARBA" id="ARBA00023157"/>
    </source>
</evidence>